<dbReference type="InterPro" id="IPR045462">
    <property type="entry name" value="aa-tRNA-synth_I_cd-bd"/>
</dbReference>
<dbReference type="Pfam" id="PF19269">
    <property type="entry name" value="Anticodon_2"/>
    <property type="match status" value="1"/>
</dbReference>
<evidence type="ECO:0000259" key="9">
    <source>
        <dbReference type="Pfam" id="PF00749"/>
    </source>
</evidence>
<feature type="short sequence motif" description="'KMSKS' region" evidence="8">
    <location>
        <begin position="255"/>
        <end position="259"/>
    </location>
</feature>
<dbReference type="RefSeq" id="WP_136433542.1">
    <property type="nucleotide sequence ID" value="NZ_JBHSNS010000005.1"/>
</dbReference>
<evidence type="ECO:0000256" key="2">
    <source>
        <dbReference type="ARBA" id="ARBA00022490"/>
    </source>
</evidence>
<keyword evidence="2 8" id="KW-0963">Cytoplasm</keyword>
<feature type="domain" description="Glutamyl/glutaminyl-tRNA synthetase class Ib catalytic" evidence="9">
    <location>
        <begin position="5"/>
        <end position="321"/>
    </location>
</feature>
<feature type="domain" description="Aminoacyl-tRNA synthetase class I anticodon-binding" evidence="10">
    <location>
        <begin position="338"/>
        <end position="488"/>
    </location>
</feature>
<name>A0ABW0ZFP3_9ACTN</name>
<dbReference type="Gene3D" id="1.10.8.70">
    <property type="entry name" value="Glutamate-tRNA synthetase, class I, anticodon-binding domain 1"/>
    <property type="match status" value="1"/>
</dbReference>
<dbReference type="InterPro" id="IPR004527">
    <property type="entry name" value="Glu-tRNA-ligase_bac/mito"/>
</dbReference>
<dbReference type="InterPro" id="IPR020058">
    <property type="entry name" value="Glu/Gln-tRNA-synth_Ib_cat-dom"/>
</dbReference>
<reference evidence="12" key="1">
    <citation type="journal article" date="2019" name="Int. J. Syst. Evol. Microbiol.">
        <title>The Global Catalogue of Microorganisms (GCM) 10K type strain sequencing project: providing services to taxonomists for standard genome sequencing and annotation.</title>
        <authorList>
            <consortium name="The Broad Institute Genomics Platform"/>
            <consortium name="The Broad Institute Genome Sequencing Center for Infectious Disease"/>
            <person name="Wu L."/>
            <person name="Ma J."/>
        </authorList>
    </citation>
    <scope>NUCLEOTIDE SEQUENCE [LARGE SCALE GENOMIC DNA]</scope>
    <source>
        <strain evidence="12">YIM 94188</strain>
    </source>
</reference>
<dbReference type="NCBIfam" id="TIGR00464">
    <property type="entry name" value="gltX_bact"/>
    <property type="match status" value="1"/>
</dbReference>
<dbReference type="Pfam" id="PF00749">
    <property type="entry name" value="tRNA-synt_1c"/>
    <property type="match status" value="1"/>
</dbReference>
<keyword evidence="4 8" id="KW-0547">Nucleotide-binding</keyword>
<feature type="binding site" evidence="8">
    <location>
        <position position="136"/>
    </location>
    <ligand>
        <name>Zn(2+)</name>
        <dbReference type="ChEBI" id="CHEBI:29105"/>
    </ligand>
</feature>
<dbReference type="CDD" id="cd00808">
    <property type="entry name" value="GluRS_core"/>
    <property type="match status" value="1"/>
</dbReference>
<dbReference type="EC" id="6.1.1.17" evidence="8"/>
<dbReference type="SUPFAM" id="SSF52374">
    <property type="entry name" value="Nucleotidylyl transferase"/>
    <property type="match status" value="1"/>
</dbReference>
<feature type="short sequence motif" description="'HIGH' region" evidence="8">
    <location>
        <begin position="12"/>
        <end position="22"/>
    </location>
</feature>
<evidence type="ECO:0000256" key="5">
    <source>
        <dbReference type="ARBA" id="ARBA00022840"/>
    </source>
</evidence>
<dbReference type="InterPro" id="IPR020752">
    <property type="entry name" value="Glu-tRNA-synth_I_codon-bd_sub1"/>
</dbReference>
<keyword evidence="8" id="KW-0479">Metal-binding</keyword>
<dbReference type="InterPro" id="IPR000924">
    <property type="entry name" value="Glu/Gln-tRNA-synth"/>
</dbReference>
<evidence type="ECO:0000256" key="6">
    <source>
        <dbReference type="ARBA" id="ARBA00022917"/>
    </source>
</evidence>
<organism evidence="11 12">
    <name type="scientific">Nocardioides vastitatis</name>
    <dbReference type="NCBI Taxonomy" id="2568655"/>
    <lineage>
        <taxon>Bacteria</taxon>
        <taxon>Bacillati</taxon>
        <taxon>Actinomycetota</taxon>
        <taxon>Actinomycetes</taxon>
        <taxon>Propionibacteriales</taxon>
        <taxon>Nocardioidaceae</taxon>
        <taxon>Nocardioides</taxon>
    </lineage>
</organism>
<dbReference type="EMBL" id="JBHSNS010000005">
    <property type="protein sequence ID" value="MFC5729716.1"/>
    <property type="molecule type" value="Genomic_DNA"/>
</dbReference>
<gene>
    <name evidence="8 11" type="primary">gltX</name>
    <name evidence="11" type="ORF">ACFPQB_12370</name>
</gene>
<dbReference type="PANTHER" id="PTHR43311">
    <property type="entry name" value="GLUTAMATE--TRNA LIGASE"/>
    <property type="match status" value="1"/>
</dbReference>
<dbReference type="Gene3D" id="1.10.10.350">
    <property type="match status" value="1"/>
</dbReference>
<evidence type="ECO:0000256" key="7">
    <source>
        <dbReference type="ARBA" id="ARBA00023146"/>
    </source>
</evidence>
<evidence type="ECO:0000313" key="12">
    <source>
        <dbReference type="Proteomes" id="UP001596072"/>
    </source>
</evidence>
<keyword evidence="3 8" id="KW-0436">Ligase</keyword>
<evidence type="ECO:0000256" key="8">
    <source>
        <dbReference type="HAMAP-Rule" id="MF_00022"/>
    </source>
</evidence>
<feature type="binding site" evidence="8">
    <location>
        <position position="111"/>
    </location>
    <ligand>
        <name>Zn(2+)</name>
        <dbReference type="ChEBI" id="CHEBI:29105"/>
    </ligand>
</feature>
<comment type="subunit">
    <text evidence="8">Monomer.</text>
</comment>
<keyword evidence="5 8" id="KW-0067">ATP-binding</keyword>
<dbReference type="HAMAP" id="MF_00022">
    <property type="entry name" value="Glu_tRNA_synth_type1"/>
    <property type="match status" value="1"/>
</dbReference>
<dbReference type="InterPro" id="IPR020751">
    <property type="entry name" value="aa-tRNA-synth_I_codon-bd_sub2"/>
</dbReference>
<protein>
    <recommendedName>
        <fullName evidence="8">Glutamate--tRNA ligase</fullName>
        <ecNumber evidence="8">6.1.1.17</ecNumber>
    </recommendedName>
    <alternativeName>
        <fullName evidence="8">Glutamyl-tRNA synthetase</fullName>
        <shortName evidence="8">GluRS</shortName>
    </alternativeName>
</protein>
<comment type="subcellular location">
    <subcellularLocation>
        <location evidence="8">Cytoplasm</location>
    </subcellularLocation>
</comment>
<dbReference type="PANTHER" id="PTHR43311:SF2">
    <property type="entry name" value="GLUTAMATE--TRNA LIGASE, MITOCHONDRIAL-RELATED"/>
    <property type="match status" value="1"/>
</dbReference>
<dbReference type="InterPro" id="IPR033910">
    <property type="entry name" value="GluRS_core"/>
</dbReference>
<keyword evidence="6 8" id="KW-0648">Protein biosynthesis</keyword>
<comment type="caution">
    <text evidence="11">The sequence shown here is derived from an EMBL/GenBank/DDBJ whole genome shotgun (WGS) entry which is preliminary data.</text>
</comment>
<dbReference type="InterPro" id="IPR014729">
    <property type="entry name" value="Rossmann-like_a/b/a_fold"/>
</dbReference>
<evidence type="ECO:0000313" key="11">
    <source>
        <dbReference type="EMBL" id="MFC5729716.1"/>
    </source>
</evidence>
<accession>A0ABW0ZFP3</accession>
<proteinExistence type="inferred from homology"/>
<keyword evidence="12" id="KW-1185">Reference proteome</keyword>
<evidence type="ECO:0000256" key="3">
    <source>
        <dbReference type="ARBA" id="ARBA00022598"/>
    </source>
</evidence>
<dbReference type="PRINTS" id="PR00987">
    <property type="entry name" value="TRNASYNTHGLU"/>
</dbReference>
<comment type="catalytic activity">
    <reaction evidence="8">
        <text>tRNA(Glu) + L-glutamate + ATP = L-glutamyl-tRNA(Glu) + AMP + diphosphate</text>
        <dbReference type="Rhea" id="RHEA:23540"/>
        <dbReference type="Rhea" id="RHEA-COMP:9663"/>
        <dbReference type="Rhea" id="RHEA-COMP:9680"/>
        <dbReference type="ChEBI" id="CHEBI:29985"/>
        <dbReference type="ChEBI" id="CHEBI:30616"/>
        <dbReference type="ChEBI" id="CHEBI:33019"/>
        <dbReference type="ChEBI" id="CHEBI:78442"/>
        <dbReference type="ChEBI" id="CHEBI:78520"/>
        <dbReference type="ChEBI" id="CHEBI:456215"/>
        <dbReference type="EC" id="6.1.1.17"/>
    </reaction>
</comment>
<dbReference type="GO" id="GO:0004818">
    <property type="term" value="F:glutamate-tRNA ligase activity"/>
    <property type="evidence" value="ECO:0007669"/>
    <property type="project" value="UniProtKB-EC"/>
</dbReference>
<comment type="similarity">
    <text evidence="1 8">Belongs to the class-I aminoacyl-tRNA synthetase family. Glutamate--tRNA ligase type 1 subfamily.</text>
</comment>
<evidence type="ECO:0000259" key="10">
    <source>
        <dbReference type="Pfam" id="PF19269"/>
    </source>
</evidence>
<dbReference type="InterPro" id="IPR008925">
    <property type="entry name" value="aa_tRNA-synth_I_cd-bd_sf"/>
</dbReference>
<dbReference type="SUPFAM" id="SSF48163">
    <property type="entry name" value="An anticodon-binding domain of class I aminoacyl-tRNA synthetases"/>
    <property type="match status" value="1"/>
</dbReference>
<comment type="cofactor">
    <cofactor evidence="8">
        <name>Zn(2+)</name>
        <dbReference type="ChEBI" id="CHEBI:29105"/>
    </cofactor>
    <text evidence="8">Binds 1 zinc ion per subunit.</text>
</comment>
<feature type="binding site" evidence="8">
    <location>
        <position position="258"/>
    </location>
    <ligand>
        <name>ATP</name>
        <dbReference type="ChEBI" id="CHEBI:30616"/>
    </ligand>
</feature>
<dbReference type="InterPro" id="IPR049940">
    <property type="entry name" value="GluQ/Sye"/>
</dbReference>
<evidence type="ECO:0000256" key="4">
    <source>
        <dbReference type="ARBA" id="ARBA00022741"/>
    </source>
</evidence>
<comment type="function">
    <text evidence="8">Catalyzes the attachment of glutamate to tRNA(Glu) in a two-step reaction: glutamate is first activated by ATP to form Glu-AMP and then transferred to the acceptor end of tRNA(Glu).</text>
</comment>
<dbReference type="Proteomes" id="UP001596072">
    <property type="component" value="Unassembled WGS sequence"/>
</dbReference>
<feature type="binding site" evidence="8">
    <location>
        <position position="134"/>
    </location>
    <ligand>
        <name>Zn(2+)</name>
        <dbReference type="ChEBI" id="CHEBI:29105"/>
    </ligand>
</feature>
<keyword evidence="7 8" id="KW-0030">Aminoacyl-tRNA synthetase</keyword>
<keyword evidence="8" id="KW-0862">Zinc</keyword>
<evidence type="ECO:0000256" key="1">
    <source>
        <dbReference type="ARBA" id="ARBA00007894"/>
    </source>
</evidence>
<feature type="binding site" evidence="8">
    <location>
        <position position="109"/>
    </location>
    <ligand>
        <name>Zn(2+)</name>
        <dbReference type="ChEBI" id="CHEBI:29105"/>
    </ligand>
</feature>
<dbReference type="Gene3D" id="3.40.50.620">
    <property type="entry name" value="HUPs"/>
    <property type="match status" value="1"/>
</dbReference>
<sequence length="489" mass="54362">MTLSNVRVRFCPSPTGSPHVGFARAALYNWVFARKHKGTFVFRIEDTDKERSTQESYAAMVETLQWLGLDWDEGPGVEGPHAPYRQSERGHLYRDVLARLAESSYTYDCFCTTDEVTARRKAAGSKVQGYDGFCRDLTPEQRAAFEAEGRPSVVRFRMPDGPITWTDLVRGEVTFETEFVPDFALCRANGDPLYTLVNPVDDAMMRITHVLRGEDLLSSTPRQIPLHRALVDLGVSEGVPEFGHLPLIMGEGNKKLSKRDPEAHLFTYRDAGFIPEGLLNYLALLGWAISGDRDIFTLDEMIEAFEIGDVNPNPARFDLKKAEAINTAHMRLLSIEEITHRVIPFLKRDGVLSDPVSDADAQMLELAMPLVAERINKLAEASAMLGFLFVDEDDFTIDPEDAEKQLGEAGQPVIKASYGALSALHTWSTDAIQTALQDALVEGLGLKPRNAFGPVRVAVTGRRISPPLFESLELLGRDRSLGRLQRALA</sequence>